<dbReference type="KEGG" id="nfl:COO91_08784"/>
<evidence type="ECO:0000313" key="1">
    <source>
        <dbReference type="EMBL" id="AUB42638.1"/>
    </source>
</evidence>
<reference evidence="1 2" key="1">
    <citation type="submission" date="2017-11" db="EMBL/GenBank/DDBJ databases">
        <title>Complete genome of a free-living desiccation-tolerant cyanobacterium and its photosynthetic adaptation to extreme terrestrial habitat.</title>
        <authorList>
            <person name="Shang J."/>
        </authorList>
    </citation>
    <scope>NUCLEOTIDE SEQUENCE [LARGE SCALE GENOMIC DNA]</scope>
    <source>
        <strain evidence="1 2">CCNUN1</strain>
    </source>
</reference>
<keyword evidence="2" id="KW-1185">Reference proteome</keyword>
<dbReference type="Proteomes" id="UP000232003">
    <property type="component" value="Chromosome"/>
</dbReference>
<organism evidence="1 2">
    <name type="scientific">Nostoc flagelliforme CCNUN1</name>
    <dbReference type="NCBI Taxonomy" id="2038116"/>
    <lineage>
        <taxon>Bacteria</taxon>
        <taxon>Bacillati</taxon>
        <taxon>Cyanobacteriota</taxon>
        <taxon>Cyanophyceae</taxon>
        <taxon>Nostocales</taxon>
        <taxon>Nostocaceae</taxon>
        <taxon>Nostoc</taxon>
    </lineage>
</organism>
<proteinExistence type="predicted"/>
<evidence type="ECO:0000313" key="2">
    <source>
        <dbReference type="Proteomes" id="UP000232003"/>
    </source>
</evidence>
<dbReference type="AlphaFoldDB" id="A0A2K8T4J1"/>
<sequence>MVKIPLYWIVGLAYSATLPKLDKVELRGCLLKGRQSPPS</sequence>
<name>A0A2K8T4J1_9NOSO</name>
<gene>
    <name evidence="1" type="ORF">COO91_08784</name>
</gene>
<protein>
    <submittedName>
        <fullName evidence="1">Uncharacterized protein</fullName>
    </submittedName>
</protein>
<dbReference type="EMBL" id="CP024785">
    <property type="protein sequence ID" value="AUB42638.1"/>
    <property type="molecule type" value="Genomic_DNA"/>
</dbReference>
<accession>A0A2K8T4J1</accession>